<dbReference type="PANTHER" id="PTHR21266:SF32">
    <property type="entry name" value="CHOLESTEROL 7-DESATURASE NVD"/>
    <property type="match status" value="1"/>
</dbReference>
<keyword evidence="8" id="KW-0411">Iron-sulfur</keyword>
<protein>
    <recommendedName>
        <fullName evidence="10">Rieske domain-containing protein</fullName>
    </recommendedName>
</protein>
<dbReference type="GO" id="GO:0051537">
    <property type="term" value="F:2 iron, 2 sulfur cluster binding"/>
    <property type="evidence" value="ECO:0007669"/>
    <property type="project" value="UniProtKB-KW"/>
</dbReference>
<evidence type="ECO:0000256" key="7">
    <source>
        <dbReference type="ARBA" id="ARBA00023004"/>
    </source>
</evidence>
<keyword evidence="4" id="KW-0479">Metal-binding</keyword>
<dbReference type="InterPro" id="IPR036922">
    <property type="entry name" value="Rieske_2Fe-2S_sf"/>
</dbReference>
<dbReference type="GO" id="GO:0005737">
    <property type="term" value="C:cytoplasm"/>
    <property type="evidence" value="ECO:0007669"/>
    <property type="project" value="TreeGrafter"/>
</dbReference>
<evidence type="ECO:0000256" key="5">
    <source>
        <dbReference type="ARBA" id="ARBA00022989"/>
    </source>
</evidence>
<keyword evidence="6" id="KW-0560">Oxidoreductase</keyword>
<dbReference type="PANTHER" id="PTHR21266">
    <property type="entry name" value="IRON-SULFUR DOMAIN CONTAINING PROTEIN"/>
    <property type="match status" value="1"/>
</dbReference>
<evidence type="ECO:0000256" key="2">
    <source>
        <dbReference type="ARBA" id="ARBA00022692"/>
    </source>
</evidence>
<keyword evidence="2" id="KW-0812">Transmembrane</keyword>
<evidence type="ECO:0000313" key="11">
    <source>
        <dbReference type="EMBL" id="CAD7639209.1"/>
    </source>
</evidence>
<evidence type="ECO:0000259" key="10">
    <source>
        <dbReference type="PROSITE" id="PS51296"/>
    </source>
</evidence>
<comment type="subcellular location">
    <subcellularLocation>
        <location evidence="1">Membrane</location>
    </subcellularLocation>
</comment>
<gene>
    <name evidence="11" type="ORF">OSB1V03_LOCUS17704</name>
</gene>
<evidence type="ECO:0000256" key="3">
    <source>
        <dbReference type="ARBA" id="ARBA00022714"/>
    </source>
</evidence>
<keyword evidence="5" id="KW-1133">Transmembrane helix</keyword>
<dbReference type="AlphaFoldDB" id="A0A7R9LCL6"/>
<dbReference type="OrthoDB" id="426882at2759"/>
<dbReference type="CDD" id="cd03469">
    <property type="entry name" value="Rieske_RO_Alpha_N"/>
    <property type="match status" value="1"/>
</dbReference>
<feature type="non-terminal residue" evidence="11">
    <location>
        <position position="253"/>
    </location>
</feature>
<dbReference type="Gene3D" id="2.102.10.10">
    <property type="entry name" value="Rieske [2Fe-2S] iron-sulphur domain"/>
    <property type="match status" value="1"/>
</dbReference>
<dbReference type="EMBL" id="OC876401">
    <property type="protein sequence ID" value="CAD7639209.1"/>
    <property type="molecule type" value="Genomic_DNA"/>
</dbReference>
<name>A0A7R9LCL6_9ACAR</name>
<proteinExistence type="predicted"/>
<sequence>MSRSVFGHDQNAQIDCPQFPNTWIGAMPSRSLPLNAVKHFEMCGQQLVAFRGGSGAVHVLSAYCPHLGANLGIGGHVVTESGDDCIQCPFHGWRFGGDGQCKRIPNLNDSDLKAVKAVVKKWQTIEKNELIYVWHHSEGSDPDHYPEDFLAKYGHNLSFRYYYSRHMDSNFEVVGENCGDLEHFARLHGSVVPYLTTTKFSFDTTRSADNEIAGFATIYVLGFELITQPWKLWFGSPVMVQHLLGYDNSLLGP</sequence>
<dbReference type="EMBL" id="CAJPIZ010021826">
    <property type="protein sequence ID" value="CAG2117751.1"/>
    <property type="molecule type" value="Genomic_DNA"/>
</dbReference>
<dbReference type="Proteomes" id="UP000759131">
    <property type="component" value="Unassembled WGS sequence"/>
</dbReference>
<accession>A0A7R9LCL6</accession>
<organism evidence="11">
    <name type="scientific">Medioppia subpectinata</name>
    <dbReference type="NCBI Taxonomy" id="1979941"/>
    <lineage>
        <taxon>Eukaryota</taxon>
        <taxon>Metazoa</taxon>
        <taxon>Ecdysozoa</taxon>
        <taxon>Arthropoda</taxon>
        <taxon>Chelicerata</taxon>
        <taxon>Arachnida</taxon>
        <taxon>Acari</taxon>
        <taxon>Acariformes</taxon>
        <taxon>Sarcoptiformes</taxon>
        <taxon>Oribatida</taxon>
        <taxon>Brachypylina</taxon>
        <taxon>Oppioidea</taxon>
        <taxon>Oppiidae</taxon>
        <taxon>Medioppia</taxon>
    </lineage>
</organism>
<dbReference type="InterPro" id="IPR050584">
    <property type="entry name" value="Cholesterol_7-desaturase"/>
</dbReference>
<keyword evidence="12" id="KW-1185">Reference proteome</keyword>
<dbReference type="GO" id="GO:0016020">
    <property type="term" value="C:membrane"/>
    <property type="evidence" value="ECO:0007669"/>
    <property type="project" value="UniProtKB-SubCell"/>
</dbReference>
<evidence type="ECO:0000256" key="6">
    <source>
        <dbReference type="ARBA" id="ARBA00023002"/>
    </source>
</evidence>
<dbReference type="InterPro" id="IPR017941">
    <property type="entry name" value="Rieske_2Fe-2S"/>
</dbReference>
<dbReference type="GO" id="GO:0016491">
    <property type="term" value="F:oxidoreductase activity"/>
    <property type="evidence" value="ECO:0007669"/>
    <property type="project" value="UniProtKB-KW"/>
</dbReference>
<evidence type="ECO:0000313" key="12">
    <source>
        <dbReference type="Proteomes" id="UP000759131"/>
    </source>
</evidence>
<dbReference type="Pfam" id="PF00355">
    <property type="entry name" value="Rieske"/>
    <property type="match status" value="1"/>
</dbReference>
<evidence type="ECO:0000256" key="1">
    <source>
        <dbReference type="ARBA" id="ARBA00004370"/>
    </source>
</evidence>
<dbReference type="SUPFAM" id="SSF50022">
    <property type="entry name" value="ISP domain"/>
    <property type="match status" value="1"/>
</dbReference>
<feature type="domain" description="Rieske" evidence="10">
    <location>
        <begin position="23"/>
        <end position="133"/>
    </location>
</feature>
<evidence type="ECO:0000256" key="4">
    <source>
        <dbReference type="ARBA" id="ARBA00022723"/>
    </source>
</evidence>
<evidence type="ECO:0000256" key="9">
    <source>
        <dbReference type="ARBA" id="ARBA00023136"/>
    </source>
</evidence>
<dbReference type="PROSITE" id="PS51296">
    <property type="entry name" value="RIESKE"/>
    <property type="match status" value="1"/>
</dbReference>
<keyword evidence="3" id="KW-0001">2Fe-2S</keyword>
<reference evidence="11" key="1">
    <citation type="submission" date="2020-11" db="EMBL/GenBank/DDBJ databases">
        <authorList>
            <person name="Tran Van P."/>
        </authorList>
    </citation>
    <scope>NUCLEOTIDE SEQUENCE</scope>
</reference>
<dbReference type="GO" id="GO:0046872">
    <property type="term" value="F:metal ion binding"/>
    <property type="evidence" value="ECO:0007669"/>
    <property type="project" value="UniProtKB-KW"/>
</dbReference>
<keyword evidence="7" id="KW-0408">Iron</keyword>
<keyword evidence="9" id="KW-0472">Membrane</keyword>
<dbReference type="UniPathway" id="UPA01020"/>
<evidence type="ECO:0000256" key="8">
    <source>
        <dbReference type="ARBA" id="ARBA00023014"/>
    </source>
</evidence>